<feature type="region of interest" description="Disordered" evidence="5">
    <location>
        <begin position="195"/>
        <end position="216"/>
    </location>
</feature>
<dbReference type="EMBL" id="JBHUFV010000039">
    <property type="protein sequence ID" value="MFD1935121.1"/>
    <property type="molecule type" value="Genomic_DNA"/>
</dbReference>
<dbReference type="PROSITE" id="PS51935">
    <property type="entry name" value="NLPC_P60"/>
    <property type="match status" value="1"/>
</dbReference>
<dbReference type="Gene3D" id="3.90.1720.10">
    <property type="entry name" value="endopeptidase domain like (from Nostoc punctiforme)"/>
    <property type="match status" value="1"/>
</dbReference>
<dbReference type="Pfam" id="PF00877">
    <property type="entry name" value="NLPC_P60"/>
    <property type="match status" value="1"/>
</dbReference>
<keyword evidence="8" id="KW-1185">Reference proteome</keyword>
<evidence type="ECO:0000259" key="6">
    <source>
        <dbReference type="PROSITE" id="PS51935"/>
    </source>
</evidence>
<keyword evidence="3" id="KW-0378">Hydrolase</keyword>
<comment type="caution">
    <text evidence="7">The sequence shown here is derived from an EMBL/GenBank/DDBJ whole genome shotgun (WGS) entry which is preliminary data.</text>
</comment>
<dbReference type="Proteomes" id="UP001597368">
    <property type="component" value="Unassembled WGS sequence"/>
</dbReference>
<keyword evidence="4" id="KW-0788">Thiol protease</keyword>
<evidence type="ECO:0000256" key="1">
    <source>
        <dbReference type="ARBA" id="ARBA00007074"/>
    </source>
</evidence>
<feature type="domain" description="NlpC/P60" evidence="6">
    <location>
        <begin position="305"/>
        <end position="440"/>
    </location>
</feature>
<evidence type="ECO:0000313" key="7">
    <source>
        <dbReference type="EMBL" id="MFD1935121.1"/>
    </source>
</evidence>
<sequence length="440" mass="45934">MIAELGLAKLLATGGGLVSGVALLAGMAGGAQHAAITAQPDQRAAAVCAYVPSSDVRPAERIHPIKRLGLTREQSANAKTIIDTAAELGLPERAAVIGIATALQESNLRDGVAGDNGQAHGVFQQHPQHGWGTRAQVTDTAYAARTFYNRLIKVRDWDTRPLTEAAQAVQHSAFPDAYAKHEDRAARIVAAIDATPQARSTARGRPPTGQPTDVPKLSAHEKKTIQDSIEAAASLGIPKQALIDDLAAGLRRGISIDDPAAETNRREAAELVDTLTKQLCAELSAALGTIDNLPEESAKELPTAVGKALTAVRAALSQKGVPYSWGGGGPSGPSYGIGRGAGIEGFDCSGLTEYAWAKAGRGIGSTTYEQVRAGRKVPRSSIQPGDLVFYETDSSRSGPDHVGLAINAKEMVNAPHTGAVVRVDPIDRAGYSIAIRPSPK</sequence>
<evidence type="ECO:0000256" key="3">
    <source>
        <dbReference type="ARBA" id="ARBA00022801"/>
    </source>
</evidence>
<evidence type="ECO:0000256" key="2">
    <source>
        <dbReference type="ARBA" id="ARBA00022670"/>
    </source>
</evidence>
<reference evidence="8" key="1">
    <citation type="journal article" date="2019" name="Int. J. Syst. Evol. Microbiol.">
        <title>The Global Catalogue of Microorganisms (GCM) 10K type strain sequencing project: providing services to taxonomists for standard genome sequencing and annotation.</title>
        <authorList>
            <consortium name="The Broad Institute Genomics Platform"/>
            <consortium name="The Broad Institute Genome Sequencing Center for Infectious Disease"/>
            <person name="Wu L."/>
            <person name="Ma J."/>
        </authorList>
    </citation>
    <scope>NUCLEOTIDE SEQUENCE [LARGE SCALE GENOMIC DNA]</scope>
    <source>
        <strain evidence="8">ICMP 6774ER</strain>
    </source>
</reference>
<evidence type="ECO:0000256" key="5">
    <source>
        <dbReference type="SAM" id="MobiDB-lite"/>
    </source>
</evidence>
<name>A0ABW4T0J9_9ACTN</name>
<dbReference type="RefSeq" id="WP_379575240.1">
    <property type="nucleotide sequence ID" value="NZ_JBHUFV010000039.1"/>
</dbReference>
<gene>
    <name evidence="7" type="ORF">ACFSKW_26965</name>
</gene>
<keyword evidence="2" id="KW-0645">Protease</keyword>
<dbReference type="PANTHER" id="PTHR47359">
    <property type="entry name" value="PEPTIDOGLYCAN DL-ENDOPEPTIDASE CWLO"/>
    <property type="match status" value="1"/>
</dbReference>
<dbReference type="InterPro" id="IPR000064">
    <property type="entry name" value="NLP_P60_dom"/>
</dbReference>
<dbReference type="PANTHER" id="PTHR47359:SF3">
    <property type="entry name" value="NLP_P60 DOMAIN-CONTAINING PROTEIN-RELATED"/>
    <property type="match status" value="1"/>
</dbReference>
<dbReference type="InterPro" id="IPR051794">
    <property type="entry name" value="PG_Endopeptidase_C40"/>
</dbReference>
<proteinExistence type="inferred from homology"/>
<comment type="similarity">
    <text evidence="1">Belongs to the peptidase C40 family.</text>
</comment>
<dbReference type="SUPFAM" id="SSF54001">
    <property type="entry name" value="Cysteine proteinases"/>
    <property type="match status" value="1"/>
</dbReference>
<evidence type="ECO:0000256" key="4">
    <source>
        <dbReference type="ARBA" id="ARBA00022807"/>
    </source>
</evidence>
<protein>
    <submittedName>
        <fullName evidence="7">C40 family peptidase</fullName>
    </submittedName>
</protein>
<evidence type="ECO:0000313" key="8">
    <source>
        <dbReference type="Proteomes" id="UP001597368"/>
    </source>
</evidence>
<dbReference type="InterPro" id="IPR038765">
    <property type="entry name" value="Papain-like_cys_pep_sf"/>
</dbReference>
<accession>A0ABW4T0J9</accession>
<organism evidence="7 8">
    <name type="scientific">Nonomuraea mangrovi</name>
    <dbReference type="NCBI Taxonomy" id="2316207"/>
    <lineage>
        <taxon>Bacteria</taxon>
        <taxon>Bacillati</taxon>
        <taxon>Actinomycetota</taxon>
        <taxon>Actinomycetes</taxon>
        <taxon>Streptosporangiales</taxon>
        <taxon>Streptosporangiaceae</taxon>
        <taxon>Nonomuraea</taxon>
    </lineage>
</organism>